<keyword evidence="3" id="KW-1185">Reference proteome</keyword>
<evidence type="ECO:0000313" key="1">
    <source>
        <dbReference type="EMBL" id="OUZ34881.1"/>
    </source>
</evidence>
<dbReference type="RefSeq" id="WP_087639555.1">
    <property type="nucleotide sequence ID" value="NZ_CP147246.1"/>
</dbReference>
<dbReference type="AlphaFoldDB" id="A0A200JDF2"/>
<dbReference type="EMBL" id="NIBQ01000001">
    <property type="protein sequence ID" value="OUZ34881.1"/>
    <property type="molecule type" value="Genomic_DNA"/>
</dbReference>
<protein>
    <submittedName>
        <fullName evidence="1">Uncharacterized protein</fullName>
    </submittedName>
</protein>
<name>A0A200JDF2_9ENTE</name>
<reference evidence="2" key="2">
    <citation type="submission" date="2017-05" db="EMBL/GenBank/DDBJ databases">
        <authorList>
            <consortium name="The Broad Institute Genomics Platform"/>
            <consortium name="The Broad Institute Genomic Center for Infectious Diseases"/>
            <person name="Earl A."/>
            <person name="Manson A."/>
            <person name="Schwartman J."/>
            <person name="Gilmore M."/>
            <person name="Abouelleil A."/>
            <person name="Cao P."/>
            <person name="Chapman S."/>
            <person name="Cusick C."/>
            <person name="Shea T."/>
            <person name="Young S."/>
            <person name="Neafsey D."/>
            <person name="Nusbaum C."/>
            <person name="Birren B."/>
        </authorList>
    </citation>
    <scope>NUCLEOTIDE SEQUENCE</scope>
    <source>
        <strain evidence="2">9D6_DIV0238</strain>
    </source>
</reference>
<accession>A0A200JDF2</accession>
<dbReference type="OrthoDB" id="7066494at2"/>
<evidence type="ECO:0000313" key="2">
    <source>
        <dbReference type="EMBL" id="WYJ95400.1"/>
    </source>
</evidence>
<reference evidence="1" key="1">
    <citation type="submission" date="2017-05" db="EMBL/GenBank/DDBJ databases">
        <title>The Genome Sequence of Enterococcus sp. 9D6_DIV0238.</title>
        <authorList>
            <consortium name="The Broad Institute Genomics Platform"/>
            <consortium name="The Broad Institute Genomic Center for Infectious Diseases"/>
            <person name="Earl A."/>
            <person name="Manson A."/>
            <person name="Schwartman J."/>
            <person name="Gilmore M."/>
            <person name="Abouelleil A."/>
            <person name="Cao P."/>
            <person name="Chapman S."/>
            <person name="Cusick C."/>
            <person name="Shea T."/>
            <person name="Young S."/>
            <person name="Neafsey D."/>
            <person name="Nusbaum C."/>
            <person name="Birren B."/>
        </authorList>
    </citation>
    <scope>NUCLEOTIDE SEQUENCE [LARGE SCALE GENOMIC DNA]</scope>
    <source>
        <strain evidence="1">9D6_DIV0238</strain>
    </source>
</reference>
<reference evidence="2" key="3">
    <citation type="submission" date="2024-03" db="EMBL/GenBank/DDBJ databases">
        <title>The Genome Sequence of Enterococcus sp. DIV0238c.</title>
        <authorList>
            <consortium name="The Broad Institute Genomics Platform"/>
            <consortium name="The Broad Institute Microbial Omics Core"/>
            <consortium name="The Broad Institute Genomic Center for Infectious Diseases"/>
            <person name="Earl A."/>
            <person name="Manson A."/>
            <person name="Gilmore M."/>
            <person name="Schwartman J."/>
            <person name="Shea T."/>
            <person name="Abouelleil A."/>
            <person name="Cao P."/>
            <person name="Chapman S."/>
            <person name="Cusick C."/>
            <person name="Young S."/>
            <person name="Neafsey D."/>
            <person name="Nusbaum C."/>
            <person name="Birren B."/>
        </authorList>
    </citation>
    <scope>NUCLEOTIDE SEQUENCE</scope>
    <source>
        <strain evidence="2">9D6_DIV0238</strain>
    </source>
</reference>
<evidence type="ECO:0000313" key="3">
    <source>
        <dbReference type="Proteomes" id="UP000196151"/>
    </source>
</evidence>
<dbReference type="EMBL" id="CP147246">
    <property type="protein sequence ID" value="WYJ95400.1"/>
    <property type="molecule type" value="Genomic_DNA"/>
</dbReference>
<organism evidence="1">
    <name type="scientific">Candidatus Enterococcus dunnyi</name>
    <dbReference type="NCBI Taxonomy" id="1834192"/>
    <lineage>
        <taxon>Bacteria</taxon>
        <taxon>Bacillati</taxon>
        <taxon>Bacillota</taxon>
        <taxon>Bacilli</taxon>
        <taxon>Lactobacillales</taxon>
        <taxon>Enterococcaceae</taxon>
        <taxon>Enterococcus</taxon>
    </lineage>
</organism>
<dbReference type="Proteomes" id="UP000196151">
    <property type="component" value="Chromosome"/>
</dbReference>
<proteinExistence type="predicted"/>
<gene>
    <name evidence="1" type="ORF">A5889_000356</name>
    <name evidence="2" type="ORF">A5889_002948</name>
</gene>
<sequence>MLPSYLVGIANVVSIADFLELEIVLDNLEESYEILHSGELFLSGNNQLITSESNDKQLKIIAKNEKNGRELLLFDSALYGYNTMFCDTIQEFVLDNNELKRYPVNDIYKINLSIGIGINYDEEKEDYEIDDHGFVTLIDGRKVSWDQVKSDGFDYIGIKITTKDLQMFEILSEELS</sequence>